<dbReference type="EMBL" id="JAPCWZ010000009">
    <property type="protein sequence ID" value="KAK8851463.1"/>
    <property type="molecule type" value="Genomic_DNA"/>
</dbReference>
<feature type="compositionally biased region" description="Basic and acidic residues" evidence="1">
    <location>
        <begin position="302"/>
        <end position="318"/>
    </location>
</feature>
<dbReference type="Pfam" id="PF12572">
    <property type="entry name" value="DUF3752"/>
    <property type="match status" value="1"/>
</dbReference>
<evidence type="ECO:0000256" key="1">
    <source>
        <dbReference type="SAM" id="MobiDB-lite"/>
    </source>
</evidence>
<evidence type="ECO:0000313" key="3">
    <source>
        <dbReference type="EMBL" id="KAK8851463.1"/>
    </source>
</evidence>
<keyword evidence="4" id="KW-1185">Reference proteome</keyword>
<reference evidence="3 4" key="1">
    <citation type="journal article" date="2024" name="IMA Fungus">
        <title>Apiospora arundinis, a panoply of carbohydrate-active enzymes and secondary metabolites.</title>
        <authorList>
            <person name="Sorensen T."/>
            <person name="Petersen C."/>
            <person name="Muurmann A.T."/>
            <person name="Christiansen J.V."/>
            <person name="Brundto M.L."/>
            <person name="Overgaard C.K."/>
            <person name="Boysen A.T."/>
            <person name="Wollenberg R.D."/>
            <person name="Larsen T.O."/>
            <person name="Sorensen J.L."/>
            <person name="Nielsen K.L."/>
            <person name="Sondergaard T.E."/>
        </authorList>
    </citation>
    <scope>NUCLEOTIDE SEQUENCE [LARGE SCALE GENOMIC DNA]</scope>
    <source>
        <strain evidence="3 4">AAU 773</strain>
    </source>
</reference>
<feature type="compositionally biased region" description="Low complexity" evidence="1">
    <location>
        <begin position="188"/>
        <end position="209"/>
    </location>
</feature>
<feature type="compositionally biased region" description="Acidic residues" evidence="1">
    <location>
        <begin position="172"/>
        <end position="181"/>
    </location>
</feature>
<dbReference type="Proteomes" id="UP001390339">
    <property type="component" value="Unassembled WGS sequence"/>
</dbReference>
<evidence type="ECO:0000259" key="2">
    <source>
        <dbReference type="Pfam" id="PF12572"/>
    </source>
</evidence>
<feature type="compositionally biased region" description="Basic and acidic residues" evidence="1">
    <location>
        <begin position="348"/>
        <end position="361"/>
    </location>
</feature>
<dbReference type="PANTHER" id="PTHR46370">
    <property type="entry name" value="GPALPP MOTIFS-CONTAINING PROTEIN 1"/>
    <property type="match status" value="1"/>
</dbReference>
<feature type="domain" description="DUF3752" evidence="2">
    <location>
        <begin position="223"/>
        <end position="385"/>
    </location>
</feature>
<protein>
    <recommendedName>
        <fullName evidence="2">DUF3752 domain-containing protein</fullName>
    </recommendedName>
</protein>
<proteinExistence type="predicted"/>
<sequence>MSSIGPQLPPHLAKRKRSVDDDEAEAGSPPPKIHATGPQLPSNRDEITLDDDDSSGDDDAYGPSIPKAAMEAKQENNKPSIGPAMPTSIGPAMPPTAAPSISAAAPPPSIGPSAGPTNTDEIDLADSDDDDASHGPAPPPSGPQQPQQPKRIHGPAPPPGPLSERPPNPPDSDSDSDDDDYGPALPTSSAHQARQSQAAAALYSARQAAESTAPQRDDWMLAPPSGGDLNHAQDPTKLKARKFNSGPRASTSGGGEISSIWTETPEQKRKRLEDAVLGRSSAAASGQPQQGQKGAVAAGVPKTREEEERAERIRENIQKARGPSLLEAHQRSDGKGNARAVEEEEDDPSKRAFDKEKDMKLGGRIGNAQRNELLKRSANFGDRFSKGKYL</sequence>
<feature type="compositionally biased region" description="Acidic residues" evidence="1">
    <location>
        <begin position="120"/>
        <end position="131"/>
    </location>
</feature>
<feature type="compositionally biased region" description="Basic and acidic residues" evidence="1">
    <location>
        <begin position="265"/>
        <end position="276"/>
    </location>
</feature>
<comment type="caution">
    <text evidence="3">The sequence shown here is derived from an EMBL/GenBank/DDBJ whole genome shotgun (WGS) entry which is preliminary data.</text>
</comment>
<feature type="compositionally biased region" description="Low complexity" evidence="1">
    <location>
        <begin position="278"/>
        <end position="295"/>
    </location>
</feature>
<name>A0ABR2HQW5_9PEZI</name>
<accession>A0ABR2HQW5</accession>
<dbReference type="PANTHER" id="PTHR46370:SF1">
    <property type="entry name" value="GPALPP MOTIFS-CONTAINING PROTEIN 1"/>
    <property type="match status" value="1"/>
</dbReference>
<feature type="region of interest" description="Disordered" evidence="1">
    <location>
        <begin position="1"/>
        <end position="366"/>
    </location>
</feature>
<dbReference type="InterPro" id="IPR022226">
    <property type="entry name" value="DUF3752"/>
</dbReference>
<gene>
    <name evidence="3" type="ORF">PGQ11_013942</name>
</gene>
<organism evidence="3 4">
    <name type="scientific">Apiospora arundinis</name>
    <dbReference type="NCBI Taxonomy" id="335852"/>
    <lineage>
        <taxon>Eukaryota</taxon>
        <taxon>Fungi</taxon>
        <taxon>Dikarya</taxon>
        <taxon>Ascomycota</taxon>
        <taxon>Pezizomycotina</taxon>
        <taxon>Sordariomycetes</taxon>
        <taxon>Xylariomycetidae</taxon>
        <taxon>Amphisphaeriales</taxon>
        <taxon>Apiosporaceae</taxon>
        <taxon>Apiospora</taxon>
    </lineage>
</organism>
<feature type="compositionally biased region" description="Pro residues" evidence="1">
    <location>
        <begin position="155"/>
        <end position="170"/>
    </location>
</feature>
<evidence type="ECO:0000313" key="4">
    <source>
        <dbReference type="Proteomes" id="UP001390339"/>
    </source>
</evidence>
<dbReference type="InterPro" id="IPR046331">
    <property type="entry name" value="GPAM1-like"/>
</dbReference>
<feature type="compositionally biased region" description="Acidic residues" evidence="1">
    <location>
        <begin position="48"/>
        <end position="60"/>
    </location>
</feature>